<protein>
    <submittedName>
        <fullName evidence="1">Uncharacterized protein</fullName>
    </submittedName>
</protein>
<evidence type="ECO:0000313" key="1">
    <source>
        <dbReference type="EMBL" id="TFK33999.1"/>
    </source>
</evidence>
<dbReference type="AlphaFoldDB" id="A0A5C3LLG8"/>
<name>A0A5C3LLG8_9AGAR</name>
<evidence type="ECO:0000313" key="2">
    <source>
        <dbReference type="Proteomes" id="UP000308652"/>
    </source>
</evidence>
<dbReference type="Proteomes" id="UP000308652">
    <property type="component" value="Unassembled WGS sequence"/>
</dbReference>
<keyword evidence="2" id="KW-1185">Reference proteome</keyword>
<organism evidence="1 2">
    <name type="scientific">Crucibulum laeve</name>
    <dbReference type="NCBI Taxonomy" id="68775"/>
    <lineage>
        <taxon>Eukaryota</taxon>
        <taxon>Fungi</taxon>
        <taxon>Dikarya</taxon>
        <taxon>Basidiomycota</taxon>
        <taxon>Agaricomycotina</taxon>
        <taxon>Agaricomycetes</taxon>
        <taxon>Agaricomycetidae</taxon>
        <taxon>Agaricales</taxon>
        <taxon>Agaricineae</taxon>
        <taxon>Nidulariaceae</taxon>
        <taxon>Crucibulum</taxon>
    </lineage>
</organism>
<dbReference type="EMBL" id="ML213638">
    <property type="protein sequence ID" value="TFK33999.1"/>
    <property type="molecule type" value="Genomic_DNA"/>
</dbReference>
<reference evidence="1 2" key="1">
    <citation type="journal article" date="2019" name="Nat. Ecol. Evol.">
        <title>Megaphylogeny resolves global patterns of mushroom evolution.</title>
        <authorList>
            <person name="Varga T."/>
            <person name="Krizsan K."/>
            <person name="Foldi C."/>
            <person name="Dima B."/>
            <person name="Sanchez-Garcia M."/>
            <person name="Sanchez-Ramirez S."/>
            <person name="Szollosi G.J."/>
            <person name="Szarkandi J.G."/>
            <person name="Papp V."/>
            <person name="Albert L."/>
            <person name="Andreopoulos W."/>
            <person name="Angelini C."/>
            <person name="Antonin V."/>
            <person name="Barry K.W."/>
            <person name="Bougher N.L."/>
            <person name="Buchanan P."/>
            <person name="Buyck B."/>
            <person name="Bense V."/>
            <person name="Catcheside P."/>
            <person name="Chovatia M."/>
            <person name="Cooper J."/>
            <person name="Damon W."/>
            <person name="Desjardin D."/>
            <person name="Finy P."/>
            <person name="Geml J."/>
            <person name="Haridas S."/>
            <person name="Hughes K."/>
            <person name="Justo A."/>
            <person name="Karasinski D."/>
            <person name="Kautmanova I."/>
            <person name="Kiss B."/>
            <person name="Kocsube S."/>
            <person name="Kotiranta H."/>
            <person name="LaButti K.M."/>
            <person name="Lechner B.E."/>
            <person name="Liimatainen K."/>
            <person name="Lipzen A."/>
            <person name="Lukacs Z."/>
            <person name="Mihaltcheva S."/>
            <person name="Morgado L.N."/>
            <person name="Niskanen T."/>
            <person name="Noordeloos M.E."/>
            <person name="Ohm R.A."/>
            <person name="Ortiz-Santana B."/>
            <person name="Ovrebo C."/>
            <person name="Racz N."/>
            <person name="Riley R."/>
            <person name="Savchenko A."/>
            <person name="Shiryaev A."/>
            <person name="Soop K."/>
            <person name="Spirin V."/>
            <person name="Szebenyi C."/>
            <person name="Tomsovsky M."/>
            <person name="Tulloss R.E."/>
            <person name="Uehling J."/>
            <person name="Grigoriev I.V."/>
            <person name="Vagvolgyi C."/>
            <person name="Papp T."/>
            <person name="Martin F.M."/>
            <person name="Miettinen O."/>
            <person name="Hibbett D.S."/>
            <person name="Nagy L.G."/>
        </authorList>
    </citation>
    <scope>NUCLEOTIDE SEQUENCE [LARGE SCALE GENOMIC DNA]</scope>
    <source>
        <strain evidence="1 2">CBS 166.37</strain>
    </source>
</reference>
<accession>A0A5C3LLG8</accession>
<proteinExistence type="predicted"/>
<gene>
    <name evidence="1" type="ORF">BDQ12DRAFT_384590</name>
</gene>
<sequence length="80" mass="8828">MGTRHTKSARSLLRMRTSSLARSHAPVACPVMLPASTSIYSSRSSVNRMYPDSERTGYSTAPLDRFHTIIAPALKPTDTY</sequence>